<organism evidence="1 2">
    <name type="scientific">Flavobacterium hankyongi</name>
    <dbReference type="NCBI Taxonomy" id="1176532"/>
    <lineage>
        <taxon>Bacteria</taxon>
        <taxon>Pseudomonadati</taxon>
        <taxon>Bacteroidota</taxon>
        <taxon>Flavobacteriia</taxon>
        <taxon>Flavobacteriales</taxon>
        <taxon>Flavobacteriaceae</taxon>
        <taxon>Flavobacterium</taxon>
    </lineage>
</organism>
<protein>
    <recommendedName>
        <fullName evidence="3">T9SS C-terminal target domain-containing protein</fullName>
    </recommendedName>
</protein>
<reference evidence="2" key="1">
    <citation type="journal article" date="2019" name="Int. J. Syst. Evol. Microbiol.">
        <title>The Global Catalogue of Microorganisms (GCM) 10K type strain sequencing project: providing services to taxonomists for standard genome sequencing and annotation.</title>
        <authorList>
            <consortium name="The Broad Institute Genomics Platform"/>
            <consortium name="The Broad Institute Genome Sequencing Center for Infectious Disease"/>
            <person name="Wu L."/>
            <person name="Ma J."/>
        </authorList>
    </citation>
    <scope>NUCLEOTIDE SEQUENCE [LARGE SCALE GENOMIC DNA]</scope>
    <source>
        <strain evidence="2">JCM 18198</strain>
    </source>
</reference>
<evidence type="ECO:0000313" key="2">
    <source>
        <dbReference type="Proteomes" id="UP001500141"/>
    </source>
</evidence>
<sequence length="284" mass="32987">MNAQEIKKETFKKNKIRLTNSLILENKLKETSGLIHWNGKLWTHNDDTDTSLYALDTLNGSILETYSLPNVVNQDWEEIAQDEGFVYIGDLGNNTSGNRQNLNILKIDKLLLINKSPKIEYIKFKYENQNEFDHKKPNNTNFDCEAFVVTQDSIYLFTKEWKTNYTTIYTLPKASGEYIAKQKEVFNVKGLVTGASLFENRLLLCGYSKKGKPFIDLFYDFSANDFFSGSHKKIKVKPRFLQIESITTKDGKKYYLTNEELKFGPIHKPQQMHKLDLSRFFNAN</sequence>
<accession>A0ABP9A9F4</accession>
<keyword evidence="2" id="KW-1185">Reference proteome</keyword>
<comment type="caution">
    <text evidence="1">The sequence shown here is derived from an EMBL/GenBank/DDBJ whole genome shotgun (WGS) entry which is preliminary data.</text>
</comment>
<dbReference type="Proteomes" id="UP001500141">
    <property type="component" value="Unassembled WGS sequence"/>
</dbReference>
<name>A0ABP9A9F4_9FLAO</name>
<gene>
    <name evidence="1" type="ORF">GCM10023230_29590</name>
</gene>
<proteinExistence type="predicted"/>
<dbReference type="EMBL" id="BAABIP010000022">
    <property type="protein sequence ID" value="GAA4776572.1"/>
    <property type="molecule type" value="Genomic_DNA"/>
</dbReference>
<evidence type="ECO:0008006" key="3">
    <source>
        <dbReference type="Google" id="ProtNLM"/>
    </source>
</evidence>
<evidence type="ECO:0000313" key="1">
    <source>
        <dbReference type="EMBL" id="GAA4776572.1"/>
    </source>
</evidence>